<gene>
    <name evidence="2" type="ORF">NE237_011473</name>
</gene>
<accession>A0A9Q0GW75</accession>
<feature type="region of interest" description="Disordered" evidence="1">
    <location>
        <begin position="731"/>
        <end position="764"/>
    </location>
</feature>
<evidence type="ECO:0000313" key="3">
    <source>
        <dbReference type="Proteomes" id="UP001141806"/>
    </source>
</evidence>
<dbReference type="PANTHER" id="PTHR34798">
    <property type="entry name" value="PROTEIN TIME FOR COFFEE"/>
    <property type="match status" value="1"/>
</dbReference>
<dbReference type="GO" id="GO:0042752">
    <property type="term" value="P:regulation of circadian rhythm"/>
    <property type="evidence" value="ECO:0007669"/>
    <property type="project" value="InterPro"/>
</dbReference>
<feature type="compositionally biased region" description="Polar residues" evidence="1">
    <location>
        <begin position="268"/>
        <end position="279"/>
    </location>
</feature>
<dbReference type="OrthoDB" id="1930924at2759"/>
<dbReference type="InterPro" id="IPR039317">
    <property type="entry name" value="TIC"/>
</dbReference>
<reference evidence="2" key="1">
    <citation type="journal article" date="2023" name="Plant J.">
        <title>The genome of the king protea, Protea cynaroides.</title>
        <authorList>
            <person name="Chang J."/>
            <person name="Duong T.A."/>
            <person name="Schoeman C."/>
            <person name="Ma X."/>
            <person name="Roodt D."/>
            <person name="Barker N."/>
            <person name="Li Z."/>
            <person name="Van de Peer Y."/>
            <person name="Mizrachi E."/>
        </authorList>
    </citation>
    <scope>NUCLEOTIDE SEQUENCE</scope>
    <source>
        <tissue evidence="2">Young leaves</tissue>
    </source>
</reference>
<feature type="compositionally biased region" description="Low complexity" evidence="1">
    <location>
        <begin position="359"/>
        <end position="378"/>
    </location>
</feature>
<feature type="compositionally biased region" description="Low complexity" evidence="1">
    <location>
        <begin position="10"/>
        <end position="21"/>
    </location>
</feature>
<dbReference type="EMBL" id="JAMYWD010000011">
    <property type="protein sequence ID" value="KAJ4954690.1"/>
    <property type="molecule type" value="Genomic_DNA"/>
</dbReference>
<feature type="compositionally biased region" description="Polar residues" evidence="1">
    <location>
        <begin position="386"/>
        <end position="403"/>
    </location>
</feature>
<feature type="compositionally biased region" description="Basic and acidic residues" evidence="1">
    <location>
        <begin position="48"/>
        <end position="58"/>
    </location>
</feature>
<evidence type="ECO:0000256" key="1">
    <source>
        <dbReference type="SAM" id="MobiDB-lite"/>
    </source>
</evidence>
<feature type="region of interest" description="Disordered" evidence="1">
    <location>
        <begin position="218"/>
        <end position="297"/>
    </location>
</feature>
<comment type="caution">
    <text evidence="2">The sequence shown here is derived from an EMBL/GenBank/DDBJ whole genome shotgun (WGS) entry which is preliminary data.</text>
</comment>
<feature type="compositionally biased region" description="Low complexity" evidence="1">
    <location>
        <begin position="314"/>
        <end position="325"/>
    </location>
</feature>
<protein>
    <recommendedName>
        <fullName evidence="4">Protein TIME FOR COFFEE</fullName>
    </recommendedName>
</protein>
<organism evidence="2 3">
    <name type="scientific">Protea cynaroides</name>
    <dbReference type="NCBI Taxonomy" id="273540"/>
    <lineage>
        <taxon>Eukaryota</taxon>
        <taxon>Viridiplantae</taxon>
        <taxon>Streptophyta</taxon>
        <taxon>Embryophyta</taxon>
        <taxon>Tracheophyta</taxon>
        <taxon>Spermatophyta</taxon>
        <taxon>Magnoliopsida</taxon>
        <taxon>Proteales</taxon>
        <taxon>Proteaceae</taxon>
        <taxon>Protea</taxon>
    </lineage>
</organism>
<sequence length="1269" mass="135164">MERNRESRRGTSSVIGGSFSSSRRRLRSIGLRDSSGVCDAEDVGVSDSVRDRFNGKKERTSRRRLSSNGRYHVDRDEENGSSDESLDDADNDEEDEHVRGSGTGGSSRRMERAKHPQFKGPDEVIGVSVPRRVRSASVKRFQDSFSNVRRLSSSSLLQTIAASPSPPSLNAATKATRKMVKPTTKVKPSKTSKVSISESEVEVAHFLYGLTRLQSHQSPAKSDAFQSPSQVDHNHNPSNEGSIFAPSKTSSPGSIPLSPPSSQPAFLPQNSSFMSTTVTVPKRKKPRIVQLDDGDDSTMMACSCKPSVCCSIGNNSNSSIPTSSPKTEGNIGSPARRAEVLSPKSDKNTISNEGDTSKPETSLPVSSPSSPSSTSLPENLPMTEAKPNTESTLESKTSMSLEKNFQTPTLKAEEAGGLEVDLQASFDVVEEESSSAVQDISAPLISDVKRETPNITSPGSAAAESTKVVKFEIDLMAPPKNDDDVLVEVGTNATQTSISDIRNPVVREAISETEGQVEADEASPKHNHNVLALEQNMQMKETMKMATLKKQFHNENKGGSSNADDQNHLYNSDNKQPSQKLLRISARSTDRTDLPVGTMASISNPIPVTVPSWPGGLPPFGYLGSSLSNLSGLQAVQATLPKEGNCAIPSPPFMMVPQARPSRCATHCFIARLIHYQQQTARLNPFWHAAGSAALYGGKPYNLNLLPPSESILYSAGSVVRNPNMVPNGNLGPGSVMALNDGRKSTDKLPNSADNRRKPSLLPQSAHQMPTFIFPFTQSRASGIKFSNGMENASLASASSGSAAAPSASVNSNFSKTAANSDQQYLAMLHSSYSFPMPAAYRAHMTQQQQPGAPFFGGSLYPAHLVHLQSHMLPHTYNQKHSTSSVSLSKPSAEFSGNEAELVRDQQGGSEVQVLPARELPGQNVTGLPNFHQNYAIIPPSFNGNPRQQQPGDPNLPMSLKGMEAAAGSFPSGYSTLQTMPNLGLHQYRIGGGHIPIQAANQSKGPSKSSASVTVSDKFPAPFHTQLLPVSAKRQRQKQVVAQTRPLDSSVTAAGGSSGLDHTDHIPAGYLNAGTNFPVGTMGFPQWNMLPSDRVAPGALPGNFFRSSMAMAVAAVTQNAGSSVVKASRVASPHMNPTRIAPSSGPSVMALSDQAQSQPKTQLLYFSSEPADQNSGSNNTLSSQMHSAEMTSARRTMFQDSLNLRTDNQQSQPSLTVGGTGAYLGGGKNPAVFGHPLAGSSVAVMAVASYAQSAANLPMKSAEQKPAEA</sequence>
<feature type="compositionally biased region" description="Polar residues" evidence="1">
    <location>
        <begin position="557"/>
        <end position="579"/>
    </location>
</feature>
<feature type="region of interest" description="Disordered" evidence="1">
    <location>
        <begin position="167"/>
        <end position="187"/>
    </location>
</feature>
<feature type="region of interest" description="Disordered" evidence="1">
    <location>
        <begin position="554"/>
        <end position="581"/>
    </location>
</feature>
<feature type="compositionally biased region" description="Polar residues" evidence="1">
    <location>
        <begin position="218"/>
        <end position="241"/>
    </location>
</feature>
<dbReference type="PANTHER" id="PTHR34798:SF2">
    <property type="entry name" value="PROTEIN TIME FOR COFFEE"/>
    <property type="match status" value="1"/>
</dbReference>
<evidence type="ECO:0008006" key="4">
    <source>
        <dbReference type="Google" id="ProtNLM"/>
    </source>
</evidence>
<dbReference type="AlphaFoldDB" id="A0A9Q0GW75"/>
<feature type="region of interest" description="Disordered" evidence="1">
    <location>
        <begin position="314"/>
        <end position="403"/>
    </location>
</feature>
<dbReference type="GO" id="GO:0005634">
    <property type="term" value="C:nucleus"/>
    <property type="evidence" value="ECO:0007669"/>
    <property type="project" value="TreeGrafter"/>
</dbReference>
<feature type="region of interest" description="Disordered" evidence="1">
    <location>
        <begin position="1168"/>
        <end position="1190"/>
    </location>
</feature>
<evidence type="ECO:0000313" key="2">
    <source>
        <dbReference type="EMBL" id="KAJ4954690.1"/>
    </source>
</evidence>
<proteinExistence type="predicted"/>
<feature type="region of interest" description="Disordered" evidence="1">
    <location>
        <begin position="1134"/>
        <end position="1154"/>
    </location>
</feature>
<feature type="compositionally biased region" description="Acidic residues" evidence="1">
    <location>
        <begin position="76"/>
        <end position="95"/>
    </location>
</feature>
<dbReference type="Proteomes" id="UP001141806">
    <property type="component" value="Unassembled WGS sequence"/>
</dbReference>
<feature type="region of interest" description="Disordered" evidence="1">
    <location>
        <begin position="1"/>
        <end position="123"/>
    </location>
</feature>
<feature type="compositionally biased region" description="Basic and acidic residues" evidence="1">
    <location>
        <begin position="336"/>
        <end position="347"/>
    </location>
</feature>
<name>A0A9Q0GW75_9MAGN</name>
<keyword evidence="3" id="KW-1185">Reference proteome</keyword>